<sequence>MVLLQYITRYMYLVDFNFRMMWCSKFFFLFFISGLTFGLHLRLLHGLRLVIIFRIFTFPVTNTYLKSRMSLYFGMVQTLASSEINIHES</sequence>
<keyword evidence="1" id="KW-0812">Transmembrane</keyword>
<name>I1Q9H9_ORYGL</name>
<dbReference type="EnsemblPlants" id="ORGLA07G0077100.1">
    <property type="protein sequence ID" value="ORGLA07G0077100.1"/>
    <property type="gene ID" value="ORGLA07G0077100"/>
</dbReference>
<evidence type="ECO:0000313" key="2">
    <source>
        <dbReference type="EnsemblPlants" id="ORGLA07G0077100.1"/>
    </source>
</evidence>
<organism evidence="2 3">
    <name type="scientific">Oryza glaberrima</name>
    <name type="common">African rice</name>
    <dbReference type="NCBI Taxonomy" id="4538"/>
    <lineage>
        <taxon>Eukaryota</taxon>
        <taxon>Viridiplantae</taxon>
        <taxon>Streptophyta</taxon>
        <taxon>Embryophyta</taxon>
        <taxon>Tracheophyta</taxon>
        <taxon>Spermatophyta</taxon>
        <taxon>Magnoliopsida</taxon>
        <taxon>Liliopsida</taxon>
        <taxon>Poales</taxon>
        <taxon>Poaceae</taxon>
        <taxon>BOP clade</taxon>
        <taxon>Oryzoideae</taxon>
        <taxon>Oryzeae</taxon>
        <taxon>Oryzinae</taxon>
        <taxon>Oryza</taxon>
    </lineage>
</organism>
<proteinExistence type="predicted"/>
<evidence type="ECO:0000313" key="3">
    <source>
        <dbReference type="Proteomes" id="UP000007306"/>
    </source>
</evidence>
<dbReference type="Gramene" id="ORGLA07G0077100.1">
    <property type="protein sequence ID" value="ORGLA07G0077100.1"/>
    <property type="gene ID" value="ORGLA07G0077100"/>
</dbReference>
<protein>
    <submittedName>
        <fullName evidence="2">Uncharacterized protein</fullName>
    </submittedName>
</protein>
<dbReference type="AlphaFoldDB" id="I1Q9H9"/>
<dbReference type="HOGENOM" id="CLU_2458454_0_0_1"/>
<dbReference type="Proteomes" id="UP000007306">
    <property type="component" value="Chromosome 7"/>
</dbReference>
<reference evidence="2 3" key="2">
    <citation type="submission" date="2018-04" db="EMBL/GenBank/DDBJ databases">
        <title>OglaRS2 (Oryza glaberrima Reference Sequence Version 2).</title>
        <authorList>
            <person name="Zhang J."/>
            <person name="Kudrna D."/>
            <person name="Lee S."/>
            <person name="Talag J."/>
            <person name="Rajasekar S."/>
            <person name="Wing R.A."/>
        </authorList>
    </citation>
    <scope>NUCLEOTIDE SEQUENCE [LARGE SCALE GENOMIC DNA]</scope>
    <source>
        <strain evidence="2 3">cv. IRGC 96717</strain>
    </source>
</reference>
<keyword evidence="1" id="KW-0472">Membrane</keyword>
<evidence type="ECO:0000256" key="1">
    <source>
        <dbReference type="SAM" id="Phobius"/>
    </source>
</evidence>
<keyword evidence="3" id="KW-1185">Reference proteome</keyword>
<feature type="transmembrane region" description="Helical" evidence="1">
    <location>
        <begin position="21"/>
        <end position="41"/>
    </location>
</feature>
<reference evidence="2" key="1">
    <citation type="submission" date="2015-06" db="UniProtKB">
        <authorList>
            <consortium name="EnsemblPlants"/>
        </authorList>
    </citation>
    <scope>IDENTIFICATION</scope>
</reference>
<accession>I1Q9H9</accession>
<keyword evidence="1" id="KW-1133">Transmembrane helix</keyword>